<keyword evidence="11 16" id="KW-0472">Membrane</keyword>
<dbReference type="InterPro" id="IPR028098">
    <property type="entry name" value="Glyco_trans_4-like_N"/>
</dbReference>
<comment type="pathway">
    <text evidence="2 16">Protein modification; protein glycosylation.</text>
</comment>
<dbReference type="Pfam" id="PF13439">
    <property type="entry name" value="Glyco_transf_4"/>
    <property type="match status" value="1"/>
</dbReference>
<evidence type="ECO:0000256" key="12">
    <source>
        <dbReference type="ARBA" id="ARBA00045103"/>
    </source>
</evidence>
<dbReference type="FunFam" id="3.40.50.2000:FF:000097">
    <property type="entry name" value="alpha-1,3/1,6-mannosyltransferase ALG2"/>
    <property type="match status" value="1"/>
</dbReference>
<dbReference type="GO" id="GO:0005789">
    <property type="term" value="C:endoplasmic reticulum membrane"/>
    <property type="evidence" value="ECO:0007669"/>
    <property type="project" value="UniProtKB-SubCell"/>
</dbReference>
<dbReference type="EC" id="2.4.1.257" evidence="3 16"/>
<dbReference type="InParanoid" id="A0A6P8HKH3"/>
<evidence type="ECO:0000256" key="4">
    <source>
        <dbReference type="ARBA" id="ARBA00012649"/>
    </source>
</evidence>
<dbReference type="InterPro" id="IPR027054">
    <property type="entry name" value="ALG2"/>
</dbReference>
<dbReference type="KEGG" id="aten:116293053"/>
<feature type="domain" description="Glycosyl transferase family 1" evidence="17">
    <location>
        <begin position="199"/>
        <end position="377"/>
    </location>
</feature>
<evidence type="ECO:0000256" key="5">
    <source>
        <dbReference type="ARBA" id="ARBA00019218"/>
    </source>
</evidence>
<evidence type="ECO:0000256" key="16">
    <source>
        <dbReference type="RuleBase" id="RU367136"/>
    </source>
</evidence>
<evidence type="ECO:0000256" key="11">
    <source>
        <dbReference type="ARBA" id="ARBA00023136"/>
    </source>
</evidence>
<evidence type="ECO:0000259" key="17">
    <source>
        <dbReference type="Pfam" id="PF00534"/>
    </source>
</evidence>
<feature type="domain" description="Glycosyltransferase subfamily 4-like N-terminal" evidence="18">
    <location>
        <begin position="13"/>
        <end position="173"/>
    </location>
</feature>
<dbReference type="SUPFAM" id="SSF53756">
    <property type="entry name" value="UDP-Glycosyltransferase/glycogen phosphorylase"/>
    <property type="match status" value="1"/>
</dbReference>
<dbReference type="Pfam" id="PF00534">
    <property type="entry name" value="Glycos_transf_1"/>
    <property type="match status" value="1"/>
</dbReference>
<dbReference type="EC" id="2.4.1.132" evidence="4 16"/>
<keyword evidence="7 16" id="KW-0808">Transferase</keyword>
<evidence type="ECO:0000256" key="10">
    <source>
        <dbReference type="ARBA" id="ARBA00022989"/>
    </source>
</evidence>
<evidence type="ECO:0000313" key="19">
    <source>
        <dbReference type="Proteomes" id="UP000515163"/>
    </source>
</evidence>
<protein>
    <recommendedName>
        <fullName evidence="5 16">Alpha-1,3/1,6-mannosyltransferase ALG2</fullName>
        <ecNumber evidence="4 16">2.4.1.132</ecNumber>
        <ecNumber evidence="3 16">2.4.1.257</ecNumber>
    </recommendedName>
    <alternativeName>
        <fullName evidence="16">GDP-Man:Man(1)GlcNAc(2)-PP-Dol alpha-1,3-mannosyltransferase</fullName>
    </alternativeName>
</protein>
<dbReference type="GO" id="GO:0004378">
    <property type="term" value="F:GDP-Man:Man(1)GlcNAc(2)-PP-Dol alpha-1,3-mannosyltransferase activity"/>
    <property type="evidence" value="ECO:0007669"/>
    <property type="project" value="UniProtKB-UniRule"/>
</dbReference>
<keyword evidence="8 16" id="KW-0812">Transmembrane</keyword>
<comment type="catalytic activity">
    <reaction evidence="13 16">
        <text>an alpha-D-Man-(1-&gt;3)-beta-D-Man-(1-&gt;4)-beta-D-GlcNAc-(1-&gt;4)-alpha-D-GlcNAc-diphospho-di-trans,poly-cis-dolichol + GDP-alpha-D-mannose = an alpha-D-Man-(1-&gt;3)-[alpha-D-Man-(1-&gt;6)]-beta-D-Man-(1-&gt;4)-beta-D-GlcNAc-(1-&gt;4)-alpha-D-GlcNAc-diphospho-di-trans,poly-cis-dolichol + GDP + H(+)</text>
        <dbReference type="Rhea" id="RHEA:29519"/>
        <dbReference type="Rhea" id="RHEA-COMP:19513"/>
        <dbReference type="Rhea" id="RHEA-COMP:19515"/>
        <dbReference type="ChEBI" id="CHEBI:15378"/>
        <dbReference type="ChEBI" id="CHEBI:57527"/>
        <dbReference type="ChEBI" id="CHEBI:58189"/>
        <dbReference type="ChEBI" id="CHEBI:132510"/>
        <dbReference type="ChEBI" id="CHEBI:132511"/>
        <dbReference type="EC" id="2.4.1.257"/>
    </reaction>
    <physiologicalReaction direction="left-to-right" evidence="13 16">
        <dbReference type="Rhea" id="RHEA:29520"/>
    </physiologicalReaction>
</comment>
<evidence type="ECO:0000256" key="15">
    <source>
        <dbReference type="ARBA" id="ARBA00052501"/>
    </source>
</evidence>
<gene>
    <name evidence="20" type="primary">LOC116293053</name>
</gene>
<name>A0A6P8HKH3_ACTTE</name>
<dbReference type="Proteomes" id="UP000515163">
    <property type="component" value="Unplaced"/>
</dbReference>
<keyword evidence="10 16" id="KW-1133">Transmembrane helix</keyword>
<evidence type="ECO:0000256" key="14">
    <source>
        <dbReference type="ARBA" id="ARBA00050465"/>
    </source>
</evidence>
<comment type="catalytic activity">
    <reaction evidence="12 16">
        <text>a beta-D-Man-(1-&gt;4)-beta-D-GlcNAc-(1-&gt;4)-alpha-D-GlcNAc-diphospho-di-trans,poly-cis-dolichol + GDP-alpha-D-mannose = an alpha-D-Man-(1-&gt;3)-beta-D-Man-(1-&gt;4)-beta-D-GlcNAc-(1-&gt;4)-alpha-D-GlcNAc-diphospho-di-trans,poly-cis-dolichol + GDP + H(+)</text>
        <dbReference type="Rhea" id="RHEA:29515"/>
        <dbReference type="Rhea" id="RHEA-COMP:19511"/>
        <dbReference type="Rhea" id="RHEA-COMP:19513"/>
        <dbReference type="ChEBI" id="CHEBI:15378"/>
        <dbReference type="ChEBI" id="CHEBI:57527"/>
        <dbReference type="ChEBI" id="CHEBI:58189"/>
        <dbReference type="ChEBI" id="CHEBI:58472"/>
        <dbReference type="ChEBI" id="CHEBI:132510"/>
        <dbReference type="EC" id="2.4.1.132"/>
    </reaction>
    <physiologicalReaction direction="left-to-right" evidence="12 16">
        <dbReference type="Rhea" id="RHEA:29516"/>
    </physiologicalReaction>
</comment>
<dbReference type="PANTHER" id="PTHR45918">
    <property type="entry name" value="ALPHA-1,3/1,6-MANNOSYLTRANSFERASE ALG2"/>
    <property type="match status" value="1"/>
</dbReference>
<dbReference type="RefSeq" id="XP_031556306.1">
    <property type="nucleotide sequence ID" value="XM_031700446.1"/>
</dbReference>
<evidence type="ECO:0000256" key="6">
    <source>
        <dbReference type="ARBA" id="ARBA00022676"/>
    </source>
</evidence>
<evidence type="ECO:0000256" key="13">
    <source>
        <dbReference type="ARBA" id="ARBA00045104"/>
    </source>
</evidence>
<evidence type="ECO:0000259" key="18">
    <source>
        <dbReference type="Pfam" id="PF13439"/>
    </source>
</evidence>
<keyword evidence="19" id="KW-1185">Reference proteome</keyword>
<comment type="catalytic activity">
    <reaction evidence="14">
        <text>a beta-D-Man-(1-&gt;4)-beta-D-GlcNAc-(1-&gt;4)-alpha-D-GlcNAc-diphospho-di-trans,poly-cis-dolichol + GDP-alpha-D-mannose = an alpha-D-Man-(1-&gt;6)-beta-D-Man-(1-&gt;4)-beta-D-GlcNAc-(1-&gt;4)-alpha-D-GlcNAc-diphospho-di-trans,poly-cis-dolichol + GDP + H(+)</text>
        <dbReference type="Rhea" id="RHEA:79023"/>
        <dbReference type="Rhea" id="RHEA-COMP:19511"/>
        <dbReference type="Rhea" id="RHEA-COMP:19514"/>
        <dbReference type="ChEBI" id="CHEBI:15378"/>
        <dbReference type="ChEBI" id="CHEBI:57527"/>
        <dbReference type="ChEBI" id="CHEBI:58189"/>
        <dbReference type="ChEBI" id="CHEBI:58472"/>
        <dbReference type="ChEBI" id="CHEBI:229641"/>
    </reaction>
    <physiologicalReaction direction="left-to-right" evidence="14">
        <dbReference type="Rhea" id="RHEA:79024"/>
    </physiologicalReaction>
</comment>
<feature type="transmembrane region" description="Helical" evidence="16">
    <location>
        <begin position="72"/>
        <end position="91"/>
    </location>
</feature>
<evidence type="ECO:0000256" key="3">
    <source>
        <dbReference type="ARBA" id="ARBA00011969"/>
    </source>
</evidence>
<dbReference type="AlphaFoldDB" id="A0A6P8HKH3"/>
<dbReference type="FunFam" id="3.40.50.2000:FF:000085">
    <property type="entry name" value="alpha-1,3/1,6-mannosyltransferase ALG2"/>
    <property type="match status" value="1"/>
</dbReference>
<evidence type="ECO:0000313" key="20">
    <source>
        <dbReference type="RefSeq" id="XP_031556306.1"/>
    </source>
</evidence>
<dbReference type="OrthoDB" id="448893at2759"/>
<comment type="similarity">
    <text evidence="16">Belongs to the glycosyltransferase group 1 family.</text>
</comment>
<evidence type="ECO:0000256" key="1">
    <source>
        <dbReference type="ARBA" id="ARBA00004389"/>
    </source>
</evidence>
<dbReference type="Gene3D" id="3.40.50.2000">
    <property type="entry name" value="Glycogen Phosphorylase B"/>
    <property type="match status" value="2"/>
</dbReference>
<evidence type="ECO:0000256" key="8">
    <source>
        <dbReference type="ARBA" id="ARBA00022692"/>
    </source>
</evidence>
<feature type="transmembrane region" description="Helical" evidence="16">
    <location>
        <begin position="406"/>
        <end position="429"/>
    </location>
</feature>
<accession>A0A6P8HKH3</accession>
<dbReference type="UniPathway" id="UPA00378"/>
<keyword evidence="6 16" id="KW-0328">Glycosyltransferase</keyword>
<comment type="function">
    <text evidence="16">Mannosylates Man(2)GlcNAc(2)-dolichol diphosphate and Man(1)GlcNAc(2)-dolichol diphosphate to form Man(3)GlcNAc(2)-dolichol diphosphate.</text>
</comment>
<dbReference type="GO" id="GO:0102704">
    <property type="term" value="F:GDP-Man:Man(2)GlcNAc(2)-PP-Dol alpha-1,6-mannosyltransferase activity"/>
    <property type="evidence" value="ECO:0007669"/>
    <property type="project" value="UniProtKB-UniRule"/>
</dbReference>
<evidence type="ECO:0000256" key="9">
    <source>
        <dbReference type="ARBA" id="ARBA00022824"/>
    </source>
</evidence>
<organism evidence="19 20">
    <name type="scientific">Actinia tenebrosa</name>
    <name type="common">Australian red waratah sea anemone</name>
    <dbReference type="NCBI Taxonomy" id="6105"/>
    <lineage>
        <taxon>Eukaryota</taxon>
        <taxon>Metazoa</taxon>
        <taxon>Cnidaria</taxon>
        <taxon>Anthozoa</taxon>
        <taxon>Hexacorallia</taxon>
        <taxon>Actiniaria</taxon>
        <taxon>Actiniidae</taxon>
        <taxon>Actinia</taxon>
    </lineage>
</organism>
<reference evidence="20" key="1">
    <citation type="submission" date="2025-08" db="UniProtKB">
        <authorList>
            <consortium name="RefSeq"/>
        </authorList>
    </citation>
    <scope>IDENTIFICATION</scope>
    <source>
        <tissue evidence="20">Tentacle</tissue>
    </source>
</reference>
<sequence>MVKVVFIHPDLGIGGAERFVVDAALALKSHGHDVQFITSHHDPSHCFQETKDGSLRVTAVGDWLPRHICGRLYAFWAYVRMIYAAVYLVWFSGLKPDVVLCDQVSACIPVLKWSKAKVLFYCHFPDLLLTQRKSFLKKMYRAPLDWLEEVTTGMADVILVNSKFTARTFSNTFKTLQGIEPAVLYPSINFKSFHVPFSDEDIKDLIPPTATTVFLSINRYERKKNLPLALEAMDWLKNKLNEKEWKHTHLIIAGGYDERVVENKQHYLELQALATRYNLTDHVTFIRSFSDSQKLALLKCSSCLIYTPSNEHFGLVPIEAMYAERPVIAVNSGGPLETISNNETGFLCNPDAESFANAMEKFVKDKSLSEKLGNAGRPHVMSKFSFDVFAQQLHTLVSDSSRPTRLWSVLVKFLLVVFVFSVVAALYVFPRK</sequence>
<dbReference type="FunCoup" id="A0A6P8HKH3">
    <property type="interactions" value="2936"/>
</dbReference>
<comment type="catalytic activity">
    <reaction evidence="15">
        <text>an alpha-D-Man-(1-&gt;6)-beta-D-Man-(1-&gt;4)-beta-D-GlcNAc-(1-&gt;4)-alpha-D-GlcNAc-diphospho-di-trans,poly-cis-dolichol + GDP-alpha-D-mannose = an alpha-D-Man-(1-&gt;3)-[alpha-D-Man-(1-&gt;6)]-beta-D-Man-(1-&gt;4)-beta-D-GlcNAc-(1-&gt;4)-alpha-D-GlcNAc-diphospho-di-trans,poly-cis-dolichol + GDP + H(+)</text>
        <dbReference type="Rhea" id="RHEA:79027"/>
        <dbReference type="Rhea" id="RHEA-COMP:19514"/>
        <dbReference type="Rhea" id="RHEA-COMP:19515"/>
        <dbReference type="ChEBI" id="CHEBI:15378"/>
        <dbReference type="ChEBI" id="CHEBI:57527"/>
        <dbReference type="ChEBI" id="CHEBI:58189"/>
        <dbReference type="ChEBI" id="CHEBI:132511"/>
        <dbReference type="ChEBI" id="CHEBI:229641"/>
    </reaction>
    <physiologicalReaction direction="left-to-right" evidence="15">
        <dbReference type="Rhea" id="RHEA:79028"/>
    </physiologicalReaction>
</comment>
<dbReference type="PANTHER" id="PTHR45918:SF1">
    <property type="entry name" value="ALPHA-1,3_1,6-MANNOSYLTRANSFERASE ALG2"/>
    <property type="match status" value="1"/>
</dbReference>
<dbReference type="InterPro" id="IPR001296">
    <property type="entry name" value="Glyco_trans_1"/>
</dbReference>
<comment type="subcellular location">
    <subcellularLocation>
        <location evidence="1 16">Endoplasmic reticulum membrane</location>
        <topology evidence="1 16">Single-pass membrane protein</topology>
    </subcellularLocation>
</comment>
<dbReference type="GeneID" id="116293053"/>
<keyword evidence="9" id="KW-0256">Endoplasmic reticulum</keyword>
<dbReference type="CDD" id="cd03805">
    <property type="entry name" value="GT4_ALG2-like"/>
    <property type="match status" value="1"/>
</dbReference>
<proteinExistence type="inferred from homology"/>
<evidence type="ECO:0000256" key="7">
    <source>
        <dbReference type="ARBA" id="ARBA00022679"/>
    </source>
</evidence>
<evidence type="ECO:0000256" key="2">
    <source>
        <dbReference type="ARBA" id="ARBA00004922"/>
    </source>
</evidence>